<dbReference type="RefSeq" id="WP_307408506.1">
    <property type="nucleotide sequence ID" value="NZ_JAUSUR010000004.1"/>
</dbReference>
<dbReference type="PANTHER" id="PTHR43196">
    <property type="entry name" value="SULFATE ADENYLYLTRANSFERASE SUBUNIT 2"/>
    <property type="match status" value="1"/>
</dbReference>
<dbReference type="Pfam" id="PF01507">
    <property type="entry name" value="PAPS_reduct"/>
    <property type="match status" value="1"/>
</dbReference>
<dbReference type="SUPFAM" id="SSF52402">
    <property type="entry name" value="Adenine nucleotide alpha hydrolases-like"/>
    <property type="match status" value="1"/>
</dbReference>
<accession>A0ABU0E409</accession>
<name>A0ABU0E409_9FIRM</name>
<dbReference type="Proteomes" id="UP001230220">
    <property type="component" value="Unassembled WGS sequence"/>
</dbReference>
<evidence type="ECO:0000259" key="1">
    <source>
        <dbReference type="Pfam" id="PF01507"/>
    </source>
</evidence>
<sequence>MRHIVQFSGGKDSTAMLNLMIEKGMPIDEVVFFDTTWEFDAVYENIKQHKMKCETLGIKFTTIKSEHTFDYLAFEKDVRKRDGTHQKGYSWCGGLARWGTSEKIRNLEKYCRGNIEYIGFAHDEQQRIVKKRKGIKVFPLNDWEMTEADALNHCYKNGIEYIEEGFRLYDLLDRASCFCCGNKNLKELRNMYNHLPDYWDRLKSMQCRTSRLYRKVGIHQLEHRFEKELY</sequence>
<keyword evidence="3" id="KW-1185">Reference proteome</keyword>
<protein>
    <submittedName>
        <fullName evidence="2">3'-phosphoadenosine 5'-phosphosulfate sulfotransferase (PAPS reductase)/FAD synthetase</fullName>
    </submittedName>
</protein>
<comment type="caution">
    <text evidence="2">The sequence shown here is derived from an EMBL/GenBank/DDBJ whole genome shotgun (WGS) entry which is preliminary data.</text>
</comment>
<dbReference type="Gene3D" id="3.40.50.620">
    <property type="entry name" value="HUPs"/>
    <property type="match status" value="1"/>
</dbReference>
<evidence type="ECO:0000313" key="2">
    <source>
        <dbReference type="EMBL" id="MDQ0361627.1"/>
    </source>
</evidence>
<proteinExistence type="predicted"/>
<gene>
    <name evidence="2" type="ORF">J2S15_002377</name>
</gene>
<dbReference type="InterPro" id="IPR050128">
    <property type="entry name" value="Sulfate_adenylyltrnsfr_sub2"/>
</dbReference>
<organism evidence="2 3">
    <name type="scientific">Breznakia pachnodae</name>
    <dbReference type="NCBI Taxonomy" id="265178"/>
    <lineage>
        <taxon>Bacteria</taxon>
        <taxon>Bacillati</taxon>
        <taxon>Bacillota</taxon>
        <taxon>Erysipelotrichia</taxon>
        <taxon>Erysipelotrichales</taxon>
        <taxon>Erysipelotrichaceae</taxon>
        <taxon>Breznakia</taxon>
    </lineage>
</organism>
<dbReference type="InterPro" id="IPR002500">
    <property type="entry name" value="PAPS_reduct_dom"/>
</dbReference>
<feature type="domain" description="Phosphoadenosine phosphosulphate reductase" evidence="1">
    <location>
        <begin position="3"/>
        <end position="161"/>
    </location>
</feature>
<dbReference type="EMBL" id="JAUSUR010000004">
    <property type="protein sequence ID" value="MDQ0361627.1"/>
    <property type="molecule type" value="Genomic_DNA"/>
</dbReference>
<dbReference type="PANTHER" id="PTHR43196:SF2">
    <property type="entry name" value="PHOSPHOADENOSINE PHOSPHOSULFATE REDUCTASE"/>
    <property type="match status" value="1"/>
</dbReference>
<evidence type="ECO:0000313" key="3">
    <source>
        <dbReference type="Proteomes" id="UP001230220"/>
    </source>
</evidence>
<dbReference type="InterPro" id="IPR014729">
    <property type="entry name" value="Rossmann-like_a/b/a_fold"/>
</dbReference>
<reference evidence="2 3" key="1">
    <citation type="submission" date="2023-07" db="EMBL/GenBank/DDBJ databases">
        <title>Genomic Encyclopedia of Type Strains, Phase IV (KMG-IV): sequencing the most valuable type-strain genomes for metagenomic binning, comparative biology and taxonomic classification.</title>
        <authorList>
            <person name="Goeker M."/>
        </authorList>
    </citation>
    <scope>NUCLEOTIDE SEQUENCE [LARGE SCALE GENOMIC DNA]</scope>
    <source>
        <strain evidence="2 3">DSM 16784</strain>
    </source>
</reference>